<comment type="similarity">
    <text evidence="2">Belongs to the G-protein coupled receptor Fz/Smo family.</text>
</comment>
<evidence type="ECO:0000256" key="3">
    <source>
        <dbReference type="ARBA" id="ARBA00022473"/>
    </source>
</evidence>
<dbReference type="GO" id="GO:0060070">
    <property type="term" value="P:canonical Wnt signaling pathway"/>
    <property type="evidence" value="ECO:0007669"/>
    <property type="project" value="TreeGrafter"/>
</dbReference>
<dbReference type="InterPro" id="IPR017981">
    <property type="entry name" value="GPCR_2-like_7TM"/>
</dbReference>
<feature type="domain" description="FZ" evidence="12">
    <location>
        <begin position="143"/>
        <end position="269"/>
    </location>
</feature>
<evidence type="ECO:0000256" key="4">
    <source>
        <dbReference type="ARBA" id="ARBA00022692"/>
    </source>
</evidence>
<dbReference type="PROSITE" id="PS50261">
    <property type="entry name" value="G_PROTEIN_RECEP_F2_4"/>
    <property type="match status" value="1"/>
</dbReference>
<evidence type="ECO:0000256" key="10">
    <source>
        <dbReference type="SAM" id="MobiDB-lite"/>
    </source>
</evidence>
<feature type="transmembrane region" description="Helical" evidence="11">
    <location>
        <begin position="531"/>
        <end position="552"/>
    </location>
</feature>
<evidence type="ECO:0000256" key="9">
    <source>
        <dbReference type="PROSITE-ProRule" id="PRU00090"/>
    </source>
</evidence>
<feature type="transmembrane region" description="Helical" evidence="11">
    <location>
        <begin position="394"/>
        <end position="414"/>
    </location>
</feature>
<dbReference type="CDD" id="cd15035">
    <property type="entry name" value="7tmF_FZD5_FZD8-like"/>
    <property type="match status" value="1"/>
</dbReference>
<gene>
    <name evidence="14" type="primary">Fzd5</name>
</gene>
<evidence type="ECO:0000256" key="8">
    <source>
        <dbReference type="ARBA" id="ARBA00023170"/>
    </source>
</evidence>
<dbReference type="PANTHER" id="PTHR11309:SF126">
    <property type="entry name" value="FRIZZLED-2"/>
    <property type="match status" value="1"/>
</dbReference>
<feature type="region of interest" description="Disordered" evidence="10">
    <location>
        <begin position="694"/>
        <end position="721"/>
    </location>
</feature>
<feature type="transmembrane region" description="Helical" evidence="11">
    <location>
        <begin position="115"/>
        <end position="133"/>
    </location>
</feature>
<evidence type="ECO:0000256" key="6">
    <source>
        <dbReference type="ARBA" id="ARBA00023136"/>
    </source>
</evidence>
<dbReference type="PROSITE" id="PS50038">
    <property type="entry name" value="FZ"/>
    <property type="match status" value="1"/>
</dbReference>
<dbReference type="Pfam" id="PF01534">
    <property type="entry name" value="Frizzled"/>
    <property type="match status" value="1"/>
</dbReference>
<keyword evidence="6 11" id="KW-0472">Membrane</keyword>
<feature type="transmembrane region" description="Helical" evidence="11">
    <location>
        <begin position="624"/>
        <end position="646"/>
    </location>
</feature>
<dbReference type="SUPFAM" id="SSF63501">
    <property type="entry name" value="Frizzled cysteine-rich domain"/>
    <property type="match status" value="1"/>
</dbReference>
<dbReference type="InterPro" id="IPR015526">
    <property type="entry name" value="Frizzled/SFRP"/>
</dbReference>
<dbReference type="EMBL" id="LR785322">
    <property type="protein sequence ID" value="CAB3247788.1"/>
    <property type="molecule type" value="mRNA"/>
</dbReference>
<proteinExistence type="evidence at transcript level"/>
<dbReference type="Gene3D" id="1.20.1070.10">
    <property type="entry name" value="Rhodopsin 7-helix transmembrane proteins"/>
    <property type="match status" value="1"/>
</dbReference>
<dbReference type="Gene3D" id="1.10.2000.10">
    <property type="entry name" value="Frizzled cysteine-rich domain"/>
    <property type="match status" value="1"/>
</dbReference>
<protein>
    <submittedName>
        <fullName evidence="14">Cifrz Frz5/8 frizzled receptor</fullName>
    </submittedName>
</protein>
<dbReference type="InterPro" id="IPR000539">
    <property type="entry name" value="Frizzled/Smoothened_7TM"/>
</dbReference>
<keyword evidence="3" id="KW-0217">Developmental protein</keyword>
<dbReference type="PANTHER" id="PTHR11309">
    <property type="entry name" value="FRIZZLED"/>
    <property type="match status" value="1"/>
</dbReference>
<dbReference type="GO" id="GO:0005886">
    <property type="term" value="C:plasma membrane"/>
    <property type="evidence" value="ECO:0007669"/>
    <property type="project" value="TreeGrafter"/>
</dbReference>
<feature type="compositionally biased region" description="Polar residues" evidence="10">
    <location>
        <begin position="889"/>
        <end position="898"/>
    </location>
</feature>
<accession>A0A6F9DCK6</accession>
<keyword evidence="8 14" id="KW-0675">Receptor</keyword>
<feature type="transmembrane region" description="Helical" evidence="11">
    <location>
        <begin position="434"/>
        <end position="467"/>
    </location>
</feature>
<evidence type="ECO:0000259" key="12">
    <source>
        <dbReference type="PROSITE" id="PS50038"/>
    </source>
</evidence>
<evidence type="ECO:0000256" key="1">
    <source>
        <dbReference type="ARBA" id="ARBA00004141"/>
    </source>
</evidence>
<keyword evidence="5 11" id="KW-1133">Transmembrane helix</keyword>
<evidence type="ECO:0000256" key="7">
    <source>
        <dbReference type="ARBA" id="ARBA00023157"/>
    </source>
</evidence>
<feature type="domain" description="G-protein coupled receptors family 2 profile 2" evidence="13">
    <location>
        <begin position="358"/>
        <end position="653"/>
    </location>
</feature>
<dbReference type="InterPro" id="IPR020067">
    <property type="entry name" value="Frizzled_dom"/>
</dbReference>
<dbReference type="AlphaFoldDB" id="A0A6F9DCK6"/>
<dbReference type="InterPro" id="IPR036790">
    <property type="entry name" value="Frizzled_dom_sf"/>
</dbReference>
<keyword evidence="4 11" id="KW-0812">Transmembrane</keyword>
<evidence type="ECO:0000256" key="5">
    <source>
        <dbReference type="ARBA" id="ARBA00022989"/>
    </source>
</evidence>
<dbReference type="GO" id="GO:0017147">
    <property type="term" value="F:Wnt-protein binding"/>
    <property type="evidence" value="ECO:0007669"/>
    <property type="project" value="TreeGrafter"/>
</dbReference>
<evidence type="ECO:0000313" key="14">
    <source>
        <dbReference type="EMBL" id="CAB3247788.1"/>
    </source>
</evidence>
<reference evidence="14" key="1">
    <citation type="submission" date="2020-04" db="EMBL/GenBank/DDBJ databases">
        <authorList>
            <person name="Neveu A P."/>
        </authorList>
    </citation>
    <scope>NUCLEOTIDE SEQUENCE</scope>
    <source>
        <tissue evidence="14">Whole embryo</tissue>
    </source>
</reference>
<name>A0A6F9DCK6_9ASCI</name>
<dbReference type="SMART" id="SM00063">
    <property type="entry name" value="FRI"/>
    <property type="match status" value="1"/>
</dbReference>
<dbReference type="GO" id="GO:0042813">
    <property type="term" value="F:Wnt receptor activity"/>
    <property type="evidence" value="ECO:0007669"/>
    <property type="project" value="TreeGrafter"/>
</dbReference>
<comment type="subcellular location">
    <subcellularLocation>
        <location evidence="1">Membrane</location>
        <topology evidence="1">Multi-pass membrane protein</topology>
    </subcellularLocation>
</comment>
<dbReference type="Pfam" id="PF01392">
    <property type="entry name" value="Fz"/>
    <property type="match status" value="1"/>
</dbReference>
<evidence type="ECO:0000256" key="11">
    <source>
        <dbReference type="SAM" id="Phobius"/>
    </source>
</evidence>
<comment type="caution">
    <text evidence="9">Lacks conserved residue(s) required for the propagation of feature annotation.</text>
</comment>
<dbReference type="SMART" id="SM01330">
    <property type="entry name" value="Frizzled"/>
    <property type="match status" value="1"/>
</dbReference>
<feature type="transmembrane region" description="Helical" evidence="11">
    <location>
        <begin position="573"/>
        <end position="594"/>
    </location>
</feature>
<organism evidence="14">
    <name type="scientific">Phallusia mammillata</name>
    <dbReference type="NCBI Taxonomy" id="59560"/>
    <lineage>
        <taxon>Eukaryota</taxon>
        <taxon>Metazoa</taxon>
        <taxon>Chordata</taxon>
        <taxon>Tunicata</taxon>
        <taxon>Ascidiacea</taxon>
        <taxon>Phlebobranchia</taxon>
        <taxon>Ascidiidae</taxon>
        <taxon>Phallusia</taxon>
    </lineage>
</organism>
<dbReference type="GO" id="GO:0035567">
    <property type="term" value="P:non-canonical Wnt signaling pathway"/>
    <property type="evidence" value="ECO:0007669"/>
    <property type="project" value="TreeGrafter"/>
</dbReference>
<evidence type="ECO:0000259" key="13">
    <source>
        <dbReference type="PROSITE" id="PS50261"/>
    </source>
</evidence>
<dbReference type="PRINTS" id="PR00489">
    <property type="entry name" value="FRIZZLED"/>
</dbReference>
<feature type="transmembrane region" description="Helical" evidence="11">
    <location>
        <begin position="361"/>
        <end position="382"/>
    </location>
</feature>
<sequence>MEYIKPEKKPSDSIRKGVMLESSERLQLTKTLDTAGLKCFDCPSCKTQFDGPKRPRKLKPFDEYLMEFSAVVPCSSHGLCMQNDVHANFRFHKLTRELHFTAKTFNRIGEIKMRLFLLLLLILTLTTPNVLAFRAGKYESDSGGLAICEPVEIKVCMDVGYNYTNLHYSKSNIFRQSEASEMVNQFFLLMTHQCDPYLKLLVCSVYAPICFPGTEYAKFFPPCRFICERVRKNCLPVIQKYDPNSKWPTLFECDQFPEYTETNQMCLHVTTPDDTQKNTLSSTSSPLTSSASSLAPVRVINNVVIPAQNSCQCSCVPPMVTITDRTNPLYDKVATGGVQDCAMSCHTPYFSKEKRILAESWITAWSVVCFAVTLITVSTFLIDTERFKYPERPVIFLSACYMFVSIGFLIRVVAGHEAVACSWNADHVLYKTTGPFLCSAVFLLIYFFGMAGALWWVVLSLTWFLAAGFKCCSESIANYSHYFHAASWLIPALKSITVLAMSSVDGDALSGICYVGNQDSRSLRGFVAIPLLVYLSLGGLFLFLGFLNMFRIRKTIRKDGKETITLEKLMGRIGLFSLLYMIPSAALVACYFYELHNAERWAQAHNCGSNNGSKCPYPAPEPEFAVFIVKYSMMLLIGVTNGVWICSGKTFTSWRQFYTRCYTCLRAPPSEDDAKVPKEVTSLSDHQHSVTSFVTSSNDLGRLDEGTPLSPHPPSNSAASSIENGGEFLKCHVMAARSSATPSDVKTGSEATRSRLSHEGVVTLNHPAMTSGERDHTTSAMTCCASGAGGESCDFYDHIQPLKNANHPWFVLCDQEGNPLIDEQSLGATFVETDQSGRIQHIHHHHHHHVAPECKCACHKPHGRQSVTKHSSKHHLRDQPKERNFRVTPPTNRNAHRS</sequence>
<feature type="region of interest" description="Disordered" evidence="10">
    <location>
        <begin position="864"/>
        <end position="898"/>
    </location>
</feature>
<evidence type="ECO:0000256" key="2">
    <source>
        <dbReference type="ARBA" id="ARBA00008077"/>
    </source>
</evidence>
<keyword evidence="7" id="KW-1015">Disulfide bond</keyword>